<dbReference type="Pfam" id="PF13432">
    <property type="entry name" value="TPR_16"/>
    <property type="match status" value="1"/>
</dbReference>
<dbReference type="PROSITE" id="PS50005">
    <property type="entry name" value="TPR"/>
    <property type="match status" value="3"/>
</dbReference>
<keyword evidence="5" id="KW-1185">Reference proteome</keyword>
<dbReference type="SUPFAM" id="SSF48452">
    <property type="entry name" value="TPR-like"/>
    <property type="match status" value="4"/>
</dbReference>
<evidence type="ECO:0000313" key="5">
    <source>
        <dbReference type="Proteomes" id="UP000001941"/>
    </source>
</evidence>
<dbReference type="KEGG" id="mhu:Mhun_0749"/>
<dbReference type="Proteomes" id="UP000001941">
    <property type="component" value="Chromosome"/>
</dbReference>
<dbReference type="EMBL" id="CP000254">
    <property type="protein sequence ID" value="ABD40502.1"/>
    <property type="molecule type" value="Genomic_DNA"/>
</dbReference>
<dbReference type="InterPro" id="IPR011990">
    <property type="entry name" value="TPR-like_helical_dom_sf"/>
</dbReference>
<name>Q2FR81_METHJ</name>
<dbReference type="GeneID" id="3923887"/>
<dbReference type="InParanoid" id="Q2FR81"/>
<sequence>MEDIFTQEGQNWREYQLFRISDLQKSGLYDEAMAVADESLKVWVDDPVLLFYKSLILLDLQLPGEAIRVLRKIQSVIPFDMRIQDYIGKNLMLQGYYYTALKTLSHFDVMSIGSAGESSLTLHVCRFFTGDTQEAEKFCDLVLGFHTDDEQYGEFLATFRALKILCLLTRGEEKEAQDLSDLIMYSYPDCPLVAYAAGISARAVGDLDHAVMYLKKAVEVQPLDMRARSDLADVLMHLGKIEEGMTFRQSITGFFGAEESDPWPGLRGEELLMAGRFEEAFLIYKRICEEDPDNPEFLIPFITALHFSGKYDQAIVYAEKADHNPKAWKAIYLKDASLYQQGKVIESFQCICSAGARDRGFIFYTLFGMEQEGWFKTTDNLSGDALAFQGMIQDGLESAIPLFEALSDAHPDIPEYHAMLVLLYSFTCRYVDAVLASDNLEGHDNPDFALIRILAIRTAGCLNDAEMEGKKILDKYPDYPAALNMYTRILLEQERYREGYTLLLSQNPPVIPDANLQEVYVRCLIRAGSFHDASIAASLILTENRGRPLDYSLLIRSFMLEGDYSAALFAAREGILTTGASQDLFLPYVKALLQTKNPDEAAGILQDQRAPLPDTPEVRYLKSAAAILSGNDEQDISVPEYAAHVFQAENGTLRTYIGDYLTAARMLEIEIFQEPLDYSLRIAYAGVLFKMERYSEGMHQLSLIPDHMSSDDQVQMLLKEGSESLCLETGLADLVRLGGDSLTRQVELIHERATRLKDFGIDKLAIEAYRWIINQTTKDSVIRRFIADAFHMLGDLEENPDRFNEALVVYNELLAEDPDNIVLLTEKGLILNNLNRFGEAETILQKAVELNPLSGFASSALCWSLSCLEKNEEALELGNRAVSLIPHIWASWNNRGMAKFGLGNFEDAASDFRQAIRCLPSEKIGRLGLLATLMELKSDDAQDVYGDLIVRFGNINFSRDEYGNDDNDEIKNPSGRRRVFETVAGYMDGYL</sequence>
<evidence type="ECO:0000256" key="2">
    <source>
        <dbReference type="ARBA" id="ARBA00022803"/>
    </source>
</evidence>
<dbReference type="STRING" id="323259.Mhun_0749"/>
<accession>Q2FR81</accession>
<feature type="repeat" description="TPR" evidence="3">
    <location>
        <begin position="787"/>
        <end position="820"/>
    </location>
</feature>
<evidence type="ECO:0000256" key="1">
    <source>
        <dbReference type="ARBA" id="ARBA00022737"/>
    </source>
</evidence>
<evidence type="ECO:0000256" key="3">
    <source>
        <dbReference type="PROSITE-ProRule" id="PRU00339"/>
    </source>
</evidence>
<dbReference type="PANTHER" id="PTHR44943:SF8">
    <property type="entry name" value="TPR REPEAT-CONTAINING PROTEIN MJ0263"/>
    <property type="match status" value="1"/>
</dbReference>
<dbReference type="Gene3D" id="1.25.40.10">
    <property type="entry name" value="Tetratricopeptide repeat domain"/>
    <property type="match status" value="4"/>
</dbReference>
<dbReference type="AlphaFoldDB" id="Q2FR81"/>
<gene>
    <name evidence="4" type="ordered locus">Mhun_0749</name>
</gene>
<dbReference type="InterPro" id="IPR019734">
    <property type="entry name" value="TPR_rpt"/>
</dbReference>
<dbReference type="EnsemblBacteria" id="ABD40502">
    <property type="protein sequence ID" value="ABD40502"/>
    <property type="gene ID" value="Mhun_0749"/>
</dbReference>
<reference evidence="5" key="1">
    <citation type="journal article" date="2016" name="Stand. Genomic Sci.">
        <title>Complete genome sequence of Methanospirillum hungatei type strain JF1.</title>
        <authorList>
            <person name="Gunsalus R.P."/>
            <person name="Cook L.E."/>
            <person name="Crable B."/>
            <person name="Rohlin L."/>
            <person name="McDonald E."/>
            <person name="Mouttaki H."/>
            <person name="Sieber J.R."/>
            <person name="Poweleit N."/>
            <person name="Zhou H."/>
            <person name="Lapidus A.L."/>
            <person name="Daligault H.E."/>
            <person name="Land M."/>
            <person name="Gilna P."/>
            <person name="Ivanova N."/>
            <person name="Kyrpides N."/>
            <person name="Culley D.E."/>
            <person name="McInerney M.J."/>
        </authorList>
    </citation>
    <scope>NUCLEOTIDE SEQUENCE [LARGE SCALE GENOMIC DNA]</scope>
    <source>
        <strain evidence="5">ATCC 27890 / DSM 864 / NBRC 100397 / JF-1</strain>
    </source>
</reference>
<dbReference type="OrthoDB" id="115601at2157"/>
<feature type="repeat" description="TPR" evidence="3">
    <location>
        <begin position="191"/>
        <end position="224"/>
    </location>
</feature>
<proteinExistence type="predicted"/>
<keyword evidence="2 3" id="KW-0802">TPR repeat</keyword>
<dbReference type="HOGENOM" id="CLU_301418_0_0_2"/>
<dbReference type="eggNOG" id="arCOG03038">
    <property type="taxonomic scope" value="Archaea"/>
</dbReference>
<dbReference type="RefSeq" id="WP_011447781.1">
    <property type="nucleotide sequence ID" value="NC_007796.1"/>
</dbReference>
<dbReference type="PANTHER" id="PTHR44943">
    <property type="entry name" value="CELLULOSE SYNTHASE OPERON PROTEIN C"/>
    <property type="match status" value="1"/>
</dbReference>
<dbReference type="Pfam" id="PF13181">
    <property type="entry name" value="TPR_8"/>
    <property type="match status" value="2"/>
</dbReference>
<dbReference type="InterPro" id="IPR051685">
    <property type="entry name" value="Ycf3/AcsC/BcsC/TPR_MFPF"/>
</dbReference>
<protein>
    <submittedName>
        <fullName evidence="4">TPR repeat</fullName>
    </submittedName>
</protein>
<evidence type="ECO:0000313" key="4">
    <source>
        <dbReference type="EMBL" id="ABD40502.1"/>
    </source>
</evidence>
<dbReference type="SMART" id="SM00028">
    <property type="entry name" value="TPR"/>
    <property type="match status" value="5"/>
</dbReference>
<keyword evidence="1" id="KW-0677">Repeat</keyword>
<feature type="repeat" description="TPR" evidence="3">
    <location>
        <begin position="889"/>
        <end position="922"/>
    </location>
</feature>
<organism evidence="4 5">
    <name type="scientific">Methanospirillum hungatei JF-1 (strain ATCC 27890 / DSM 864 / NBRC 100397 / JF-1)</name>
    <dbReference type="NCBI Taxonomy" id="323259"/>
    <lineage>
        <taxon>Archaea</taxon>
        <taxon>Methanobacteriati</taxon>
        <taxon>Methanobacteriota</taxon>
        <taxon>Stenosarchaea group</taxon>
        <taxon>Methanomicrobia</taxon>
        <taxon>Methanomicrobiales</taxon>
        <taxon>Methanospirillaceae</taxon>
        <taxon>Methanospirillum</taxon>
    </lineage>
</organism>